<sequence length="515" mass="58585">MISVFVEAGGSTISVFVLGRNLSKSFIYREAMEDSSAFEDVYVSVPHGGPVYVSNMVGPLTSVSEFRSCLEDELKDLRKELCLDLTEQDRHEISVDELKILGEEELVDIAFQASLKGGNLTRDSSLSSEEGSDGTTSCSRTVDADLACSVKSGTDEDYVPSNKLPKRSKRTGNKPKMNRNVTKKSKRMKQKNTTDEEDYMVEVEKVAEIKQKQEEDKSAARLHSFSGVSGPVACVIPSSEKKEQMLSFNFTNFSTEKVKSSSTREHIPLHGSDILLCIEVYYINRHSTWVKTQEIMVLGQQLLTELRDKLYCLTDEIMKLDAKHDPSGYFLIEDIFYNDLREANAADYSKPILNWLTESKKTALEKWELIISGELQQKQKNFLGSGSGSGPKLPQLRACPMQATRFCDLRFRLGAGYLYCHQGDCKHIMVIRDMRLVHSEDVQNRAAYPLIMFQSRLRFQKCSCCKIFKAVKVTVDDKWAPENPCFFCGICYYMLHYSNNKLIYDEFKVFEYIHD</sequence>
<protein>
    <submittedName>
        <fullName evidence="1">Uncharacterized protein</fullName>
    </submittedName>
</protein>
<dbReference type="EMBL" id="CM042032">
    <property type="protein sequence ID" value="KAI3777084.1"/>
    <property type="molecule type" value="Genomic_DNA"/>
</dbReference>
<proteinExistence type="predicted"/>
<evidence type="ECO:0000313" key="1">
    <source>
        <dbReference type="EMBL" id="KAI3777084.1"/>
    </source>
</evidence>
<dbReference type="Proteomes" id="UP001056120">
    <property type="component" value="Linkage Group LG15"/>
</dbReference>
<evidence type="ECO:0000313" key="2">
    <source>
        <dbReference type="Proteomes" id="UP001056120"/>
    </source>
</evidence>
<reference evidence="2" key="1">
    <citation type="journal article" date="2022" name="Mol. Ecol. Resour.">
        <title>The genomes of chicory, endive, great burdock and yacon provide insights into Asteraceae palaeo-polyploidization history and plant inulin production.</title>
        <authorList>
            <person name="Fan W."/>
            <person name="Wang S."/>
            <person name="Wang H."/>
            <person name="Wang A."/>
            <person name="Jiang F."/>
            <person name="Liu H."/>
            <person name="Zhao H."/>
            <person name="Xu D."/>
            <person name="Zhang Y."/>
        </authorList>
    </citation>
    <scope>NUCLEOTIDE SEQUENCE [LARGE SCALE GENOMIC DNA]</scope>
    <source>
        <strain evidence="2">cv. Yunnan</strain>
    </source>
</reference>
<keyword evidence="2" id="KW-1185">Reference proteome</keyword>
<name>A0ACB9G0D3_9ASTR</name>
<gene>
    <name evidence="1" type="ORF">L1987_46878</name>
</gene>
<accession>A0ACB9G0D3</accession>
<comment type="caution">
    <text evidence="1">The sequence shown here is derived from an EMBL/GenBank/DDBJ whole genome shotgun (WGS) entry which is preliminary data.</text>
</comment>
<reference evidence="1 2" key="2">
    <citation type="journal article" date="2022" name="Mol. Ecol. Resour.">
        <title>The genomes of chicory, endive, great burdock and yacon provide insights into Asteraceae paleo-polyploidization history and plant inulin production.</title>
        <authorList>
            <person name="Fan W."/>
            <person name="Wang S."/>
            <person name="Wang H."/>
            <person name="Wang A."/>
            <person name="Jiang F."/>
            <person name="Liu H."/>
            <person name="Zhao H."/>
            <person name="Xu D."/>
            <person name="Zhang Y."/>
        </authorList>
    </citation>
    <scope>NUCLEOTIDE SEQUENCE [LARGE SCALE GENOMIC DNA]</scope>
    <source>
        <strain evidence="2">cv. Yunnan</strain>
        <tissue evidence="1">Leaves</tissue>
    </source>
</reference>
<organism evidence="1 2">
    <name type="scientific">Smallanthus sonchifolius</name>
    <dbReference type="NCBI Taxonomy" id="185202"/>
    <lineage>
        <taxon>Eukaryota</taxon>
        <taxon>Viridiplantae</taxon>
        <taxon>Streptophyta</taxon>
        <taxon>Embryophyta</taxon>
        <taxon>Tracheophyta</taxon>
        <taxon>Spermatophyta</taxon>
        <taxon>Magnoliopsida</taxon>
        <taxon>eudicotyledons</taxon>
        <taxon>Gunneridae</taxon>
        <taxon>Pentapetalae</taxon>
        <taxon>asterids</taxon>
        <taxon>campanulids</taxon>
        <taxon>Asterales</taxon>
        <taxon>Asteraceae</taxon>
        <taxon>Asteroideae</taxon>
        <taxon>Heliantheae alliance</taxon>
        <taxon>Millerieae</taxon>
        <taxon>Smallanthus</taxon>
    </lineage>
</organism>